<reference evidence="3" key="1">
    <citation type="journal article" date="2020" name="Stud. Mycol.">
        <title>101 Dothideomycetes genomes: a test case for predicting lifestyles and emergence of pathogens.</title>
        <authorList>
            <person name="Haridas S."/>
            <person name="Albert R."/>
            <person name="Binder M."/>
            <person name="Bloem J."/>
            <person name="Labutti K."/>
            <person name="Salamov A."/>
            <person name="Andreopoulos B."/>
            <person name="Baker S."/>
            <person name="Barry K."/>
            <person name="Bills G."/>
            <person name="Bluhm B."/>
            <person name="Cannon C."/>
            <person name="Castanera R."/>
            <person name="Culley D."/>
            <person name="Daum C."/>
            <person name="Ezra D."/>
            <person name="Gonzalez J."/>
            <person name="Henrissat B."/>
            <person name="Kuo A."/>
            <person name="Liang C."/>
            <person name="Lipzen A."/>
            <person name="Lutzoni F."/>
            <person name="Magnuson J."/>
            <person name="Mondo S."/>
            <person name="Nolan M."/>
            <person name="Ohm R."/>
            <person name="Pangilinan J."/>
            <person name="Park H.-J."/>
            <person name="Ramirez L."/>
            <person name="Alfaro M."/>
            <person name="Sun H."/>
            <person name="Tritt A."/>
            <person name="Yoshinaga Y."/>
            <person name="Zwiers L.-H."/>
            <person name="Turgeon B."/>
            <person name="Goodwin S."/>
            <person name="Spatafora J."/>
            <person name="Crous P."/>
            <person name="Grigoriev I."/>
        </authorList>
    </citation>
    <scope>NUCLEOTIDE SEQUENCE</scope>
    <source>
        <strain evidence="3">CBS 262.69</strain>
    </source>
</reference>
<evidence type="ECO:0000313" key="3">
    <source>
        <dbReference type="EMBL" id="KAF2402771.1"/>
    </source>
</evidence>
<dbReference type="AlphaFoldDB" id="A0A6G1I3L8"/>
<dbReference type="Proteomes" id="UP000799640">
    <property type="component" value="Unassembled WGS sequence"/>
</dbReference>
<dbReference type="EMBL" id="ML996690">
    <property type="protein sequence ID" value="KAF2402771.1"/>
    <property type="molecule type" value="Genomic_DNA"/>
</dbReference>
<name>A0A6G1I3L8_9PEZI</name>
<proteinExistence type="predicted"/>
<keyword evidence="2" id="KW-0472">Membrane</keyword>
<keyword evidence="2" id="KW-1133">Transmembrane helix</keyword>
<accession>A0A6G1I3L8</accession>
<sequence>MSCSIASIESSASSCRQSAAGTCATTAKPCQCSTSAALSSKIQARCILLNDQHFSALVYYIPDNDDNSTCGGDDHGARNHGHGAGDNGYDARTRTACTGARDRDCNAEEHDPNTGHSKQDHSHGIRPPALSPIAASSTHAPVPVWSGSGNLLVGYCATPTYVLINGATVYYIPVIGCVDGKSDCCPYQVPSAATTTAGPSLNNALVPQPGDGRVFSLAKCPDDYASAQGGCCPSGYKLWNSAIGAATPCYSTLANALTPPPVVVTADNGAAGGGATRPTSAIVNVVYAEHYPLQSTKPLLSKNVKIGIGAGAAGAGLLIAALLFLLFHKSRKHARERKSMVGTGTDIGSNRYSVPSQLANDSDVDKWRKSMPPPVVMATQVPIPPAYNQAQGQRMPPQNGQLQHLHAGSPPQGHPAYAAEMAAAPTPVYHPAQQPVYEPPQQRQELAGGGRWSLRHELQGNQRPHG</sequence>
<feature type="region of interest" description="Disordered" evidence="1">
    <location>
        <begin position="103"/>
        <end position="133"/>
    </location>
</feature>
<feature type="region of interest" description="Disordered" evidence="1">
    <location>
        <begin position="387"/>
        <end position="466"/>
    </location>
</feature>
<evidence type="ECO:0000313" key="4">
    <source>
        <dbReference type="Proteomes" id="UP000799640"/>
    </source>
</evidence>
<dbReference type="OrthoDB" id="3928670at2759"/>
<protein>
    <submittedName>
        <fullName evidence="3">Uncharacterized protein</fullName>
    </submittedName>
</protein>
<keyword evidence="2" id="KW-0812">Transmembrane</keyword>
<keyword evidence="4" id="KW-1185">Reference proteome</keyword>
<feature type="compositionally biased region" description="Basic and acidic residues" evidence="1">
    <location>
        <begin position="103"/>
        <end position="123"/>
    </location>
</feature>
<feature type="compositionally biased region" description="Polar residues" evidence="1">
    <location>
        <begin position="388"/>
        <end position="402"/>
    </location>
</feature>
<feature type="transmembrane region" description="Helical" evidence="2">
    <location>
        <begin position="306"/>
        <end position="327"/>
    </location>
</feature>
<gene>
    <name evidence="3" type="ORF">EJ06DRAFT_519794</name>
</gene>
<organism evidence="3 4">
    <name type="scientific">Trichodelitschia bisporula</name>
    <dbReference type="NCBI Taxonomy" id="703511"/>
    <lineage>
        <taxon>Eukaryota</taxon>
        <taxon>Fungi</taxon>
        <taxon>Dikarya</taxon>
        <taxon>Ascomycota</taxon>
        <taxon>Pezizomycotina</taxon>
        <taxon>Dothideomycetes</taxon>
        <taxon>Dothideomycetes incertae sedis</taxon>
        <taxon>Phaeotrichales</taxon>
        <taxon>Phaeotrichaceae</taxon>
        <taxon>Trichodelitschia</taxon>
    </lineage>
</organism>
<evidence type="ECO:0000256" key="2">
    <source>
        <dbReference type="SAM" id="Phobius"/>
    </source>
</evidence>
<evidence type="ECO:0000256" key="1">
    <source>
        <dbReference type="SAM" id="MobiDB-lite"/>
    </source>
</evidence>